<gene>
    <name evidence="1" type="ORF">NDU88_003865</name>
</gene>
<protein>
    <submittedName>
        <fullName evidence="1">Uncharacterized protein</fullName>
    </submittedName>
</protein>
<comment type="caution">
    <text evidence="1">The sequence shown here is derived from an EMBL/GenBank/DDBJ whole genome shotgun (WGS) entry which is preliminary data.</text>
</comment>
<accession>A0AAV7VI45</accession>
<evidence type="ECO:0000313" key="2">
    <source>
        <dbReference type="Proteomes" id="UP001066276"/>
    </source>
</evidence>
<sequence>MLGYWRNSGTTRLLNFTGHDRQHTRAVGRIHNNKVFTGLALPGNALGERRFREYCTKRLNHLAKRGNDTIPAMRLIGLRLLVLTGREGENKRAAYIVCISTNLLSEEGGKEEERKRSRKENK</sequence>
<dbReference type="AlphaFoldDB" id="A0AAV7VI45"/>
<name>A0AAV7VI45_PLEWA</name>
<organism evidence="1 2">
    <name type="scientific">Pleurodeles waltl</name>
    <name type="common">Iberian ribbed newt</name>
    <dbReference type="NCBI Taxonomy" id="8319"/>
    <lineage>
        <taxon>Eukaryota</taxon>
        <taxon>Metazoa</taxon>
        <taxon>Chordata</taxon>
        <taxon>Craniata</taxon>
        <taxon>Vertebrata</taxon>
        <taxon>Euteleostomi</taxon>
        <taxon>Amphibia</taxon>
        <taxon>Batrachia</taxon>
        <taxon>Caudata</taxon>
        <taxon>Salamandroidea</taxon>
        <taxon>Salamandridae</taxon>
        <taxon>Pleurodelinae</taxon>
        <taxon>Pleurodeles</taxon>
    </lineage>
</organism>
<keyword evidence="2" id="KW-1185">Reference proteome</keyword>
<reference evidence="1" key="1">
    <citation type="journal article" date="2022" name="bioRxiv">
        <title>Sequencing and chromosome-scale assembly of the giantPleurodeles waltlgenome.</title>
        <authorList>
            <person name="Brown T."/>
            <person name="Elewa A."/>
            <person name="Iarovenko S."/>
            <person name="Subramanian E."/>
            <person name="Araus A.J."/>
            <person name="Petzold A."/>
            <person name="Susuki M."/>
            <person name="Suzuki K.-i.T."/>
            <person name="Hayashi T."/>
            <person name="Toyoda A."/>
            <person name="Oliveira C."/>
            <person name="Osipova E."/>
            <person name="Leigh N.D."/>
            <person name="Simon A."/>
            <person name="Yun M.H."/>
        </authorList>
    </citation>
    <scope>NUCLEOTIDE SEQUENCE</scope>
    <source>
        <strain evidence="1">20211129_DDA</strain>
        <tissue evidence="1">Liver</tissue>
    </source>
</reference>
<dbReference type="Proteomes" id="UP001066276">
    <property type="component" value="Chromosome 2_1"/>
</dbReference>
<proteinExistence type="predicted"/>
<dbReference type="EMBL" id="JANPWB010000003">
    <property type="protein sequence ID" value="KAJ1200036.1"/>
    <property type="molecule type" value="Genomic_DNA"/>
</dbReference>
<evidence type="ECO:0000313" key="1">
    <source>
        <dbReference type="EMBL" id="KAJ1200036.1"/>
    </source>
</evidence>